<sequence>LRTTSKFFKFSSNQQLQNKVQLLEEHSQSPDLNPFKNVWIPDLSRRLLMVAKRYKTYVAK</sequence>
<protein>
    <submittedName>
        <fullName evidence="1">Uncharacterized protein</fullName>
    </submittedName>
</protein>
<accession>A0AAZ1XU31</accession>
<reference evidence="2" key="1">
    <citation type="submission" date="2020-03" db="EMBL/GenBank/DDBJ databases">
        <title>Evolution of repeat sequences and sex chromosomes of tilapia species revealed by chromosome-level genomes.</title>
        <authorList>
            <person name="Xu L."/>
            <person name="Tao W."/>
            <person name="Wang D."/>
            <person name="Zhou Q."/>
        </authorList>
    </citation>
    <scope>NUCLEOTIDE SEQUENCE [LARGE SCALE GENOMIC DNA]</scope>
    <source>
        <strain evidence="2">Israel</strain>
    </source>
</reference>
<dbReference type="Ensembl" id="ENSOABT00000061734.1">
    <property type="protein sequence ID" value="ENSOABP00000071077.1"/>
    <property type="gene ID" value="ENSOABG00000029427.1"/>
</dbReference>
<keyword evidence="2" id="KW-1185">Reference proteome</keyword>
<name>A0AAZ1XU31_OREAU</name>
<reference evidence="1" key="3">
    <citation type="submission" date="2025-09" db="UniProtKB">
        <authorList>
            <consortium name="Ensembl"/>
        </authorList>
    </citation>
    <scope>IDENTIFICATION</scope>
</reference>
<evidence type="ECO:0000313" key="2">
    <source>
        <dbReference type="Proteomes" id="UP000472276"/>
    </source>
</evidence>
<evidence type="ECO:0000313" key="1">
    <source>
        <dbReference type="Ensembl" id="ENSOABP00000071077.1"/>
    </source>
</evidence>
<reference evidence="1" key="2">
    <citation type="submission" date="2025-08" db="UniProtKB">
        <authorList>
            <consortium name="Ensembl"/>
        </authorList>
    </citation>
    <scope>IDENTIFICATION</scope>
</reference>
<dbReference type="AlphaFoldDB" id="A0AAZ1XU31"/>
<proteinExistence type="predicted"/>
<dbReference type="Proteomes" id="UP000472276">
    <property type="component" value="Unassembled WGS sequence"/>
</dbReference>
<organism evidence="1 2">
    <name type="scientific">Oreochromis aureus</name>
    <name type="common">Israeli tilapia</name>
    <name type="synonym">Chromis aureus</name>
    <dbReference type="NCBI Taxonomy" id="47969"/>
    <lineage>
        <taxon>Eukaryota</taxon>
        <taxon>Metazoa</taxon>
        <taxon>Chordata</taxon>
        <taxon>Craniata</taxon>
        <taxon>Vertebrata</taxon>
        <taxon>Euteleostomi</taxon>
        <taxon>Actinopterygii</taxon>
        <taxon>Neopterygii</taxon>
        <taxon>Teleostei</taxon>
        <taxon>Neoteleostei</taxon>
        <taxon>Acanthomorphata</taxon>
        <taxon>Ovalentaria</taxon>
        <taxon>Cichlomorphae</taxon>
        <taxon>Cichliformes</taxon>
        <taxon>Cichlidae</taxon>
        <taxon>African cichlids</taxon>
        <taxon>Pseudocrenilabrinae</taxon>
        <taxon>Oreochromini</taxon>
        <taxon>Oreochromis</taxon>
    </lineage>
</organism>